<evidence type="ECO:0000256" key="1">
    <source>
        <dbReference type="SAM" id="MobiDB-lite"/>
    </source>
</evidence>
<feature type="compositionally biased region" description="Basic and acidic residues" evidence="1">
    <location>
        <begin position="31"/>
        <end position="40"/>
    </location>
</feature>
<gene>
    <name evidence="2" type="ORF">HDA36_002909</name>
</gene>
<organism evidence="2 3">
    <name type="scientific">Nocardiopsis composta</name>
    <dbReference type="NCBI Taxonomy" id="157465"/>
    <lineage>
        <taxon>Bacteria</taxon>
        <taxon>Bacillati</taxon>
        <taxon>Actinomycetota</taxon>
        <taxon>Actinomycetes</taxon>
        <taxon>Streptosporangiales</taxon>
        <taxon>Nocardiopsidaceae</taxon>
        <taxon>Nocardiopsis</taxon>
    </lineage>
</organism>
<keyword evidence="3" id="KW-1185">Reference proteome</keyword>
<proteinExistence type="predicted"/>
<name>A0A7W8QN31_9ACTN</name>
<feature type="compositionally biased region" description="Basic and acidic residues" evidence="1">
    <location>
        <begin position="1"/>
        <end position="11"/>
    </location>
</feature>
<accession>A0A7W8QN31</accession>
<dbReference type="EMBL" id="JACHDB010000001">
    <property type="protein sequence ID" value="MBB5432825.1"/>
    <property type="molecule type" value="Genomic_DNA"/>
</dbReference>
<evidence type="ECO:0000313" key="2">
    <source>
        <dbReference type="EMBL" id="MBB5432825.1"/>
    </source>
</evidence>
<comment type="caution">
    <text evidence="2">The sequence shown here is derived from an EMBL/GenBank/DDBJ whole genome shotgun (WGS) entry which is preliminary data.</text>
</comment>
<dbReference type="AlphaFoldDB" id="A0A7W8QN31"/>
<dbReference type="RefSeq" id="WP_281397764.1">
    <property type="nucleotide sequence ID" value="NZ_BAAAJD010000073.1"/>
</dbReference>
<protein>
    <submittedName>
        <fullName evidence="2">Uncharacterized protein</fullName>
    </submittedName>
</protein>
<feature type="region of interest" description="Disordered" evidence="1">
    <location>
        <begin position="1"/>
        <end position="40"/>
    </location>
</feature>
<reference evidence="2 3" key="1">
    <citation type="submission" date="2020-08" db="EMBL/GenBank/DDBJ databases">
        <title>Sequencing the genomes of 1000 actinobacteria strains.</title>
        <authorList>
            <person name="Klenk H.-P."/>
        </authorList>
    </citation>
    <scope>NUCLEOTIDE SEQUENCE [LARGE SCALE GENOMIC DNA]</scope>
    <source>
        <strain evidence="2 3">DSM 44551</strain>
    </source>
</reference>
<evidence type="ECO:0000313" key="3">
    <source>
        <dbReference type="Proteomes" id="UP000572635"/>
    </source>
</evidence>
<dbReference type="Proteomes" id="UP000572635">
    <property type="component" value="Unassembled WGS sequence"/>
</dbReference>
<sequence>MGKHEEKKEGDGQWPRPVPPPAPDDGGSGGGRHERDGEDK</sequence>